<dbReference type="AlphaFoldDB" id="A0A1G6QIQ5"/>
<keyword evidence="9" id="KW-0975">Bacterial flagellum</keyword>
<dbReference type="GO" id="GO:0009425">
    <property type="term" value="C:bacterial-type flagellum basal body"/>
    <property type="evidence" value="ECO:0007669"/>
    <property type="project" value="UniProtKB-SubCell"/>
</dbReference>
<dbReference type="Gene3D" id="1.10.220.30">
    <property type="match status" value="3"/>
</dbReference>
<evidence type="ECO:0000259" key="11">
    <source>
        <dbReference type="Pfam" id="PF01706"/>
    </source>
</evidence>
<evidence type="ECO:0000313" key="14">
    <source>
        <dbReference type="EMBL" id="SDC92041.1"/>
    </source>
</evidence>
<dbReference type="InterPro" id="IPR011002">
    <property type="entry name" value="FliG_a-hlx"/>
</dbReference>
<feature type="domain" description="Flagellar motor switch protein FliG N-terminal" evidence="13">
    <location>
        <begin position="43"/>
        <end position="145"/>
    </location>
</feature>
<evidence type="ECO:0000256" key="2">
    <source>
        <dbReference type="ARBA" id="ARBA00004413"/>
    </source>
</evidence>
<dbReference type="SUPFAM" id="SSF48029">
    <property type="entry name" value="FliG"/>
    <property type="match status" value="2"/>
</dbReference>
<evidence type="ECO:0000256" key="5">
    <source>
        <dbReference type="ARBA" id="ARBA00022475"/>
    </source>
</evidence>
<keyword evidence="8" id="KW-0472">Membrane</keyword>
<keyword evidence="14" id="KW-0969">Cilium</keyword>
<dbReference type="OrthoDB" id="7616820at2"/>
<dbReference type="GO" id="GO:0005886">
    <property type="term" value="C:plasma membrane"/>
    <property type="evidence" value="ECO:0007669"/>
    <property type="project" value="UniProtKB-SubCell"/>
</dbReference>
<dbReference type="InterPro" id="IPR028263">
    <property type="entry name" value="FliG_N"/>
</dbReference>
<dbReference type="InterPro" id="IPR023087">
    <property type="entry name" value="Flg_Motor_Flig_C"/>
</dbReference>
<comment type="similarity">
    <text evidence="3">Belongs to the FliG family.</text>
</comment>
<dbReference type="RefSeq" id="WP_093029331.1">
    <property type="nucleotide sequence ID" value="NZ_FMZV01000004.1"/>
</dbReference>
<keyword evidence="7" id="KW-0283">Flagellar rotation</keyword>
<keyword evidence="6" id="KW-0145">Chemotaxis</keyword>
<evidence type="ECO:0000256" key="10">
    <source>
        <dbReference type="ARBA" id="ARBA00025598"/>
    </source>
</evidence>
<dbReference type="PRINTS" id="PR00954">
    <property type="entry name" value="FLGMOTORFLIG"/>
</dbReference>
<accession>A0A1G6QIQ5</accession>
<name>A0A1G6QIQ5_9RHOB</name>
<evidence type="ECO:0000256" key="3">
    <source>
        <dbReference type="ARBA" id="ARBA00010299"/>
    </source>
</evidence>
<keyword evidence="14" id="KW-0282">Flagellum</keyword>
<feature type="domain" description="Flagellar motor switch protein FliG middle" evidence="12">
    <location>
        <begin position="154"/>
        <end position="223"/>
    </location>
</feature>
<sequence>MQDRNALAPLDAEIFDIDAPPARRQRGNDRVPDDTARRVPRVLSNLEKAAVVVRLLLNHGADIPLEALPEDLQARLTKQMGKMGLVDRVTLDAVAEEFAEALDGIGLSFPHGLAGALSAMDGKINPTTAARLRREAGVRQMGDPWQRLRALPPGELAEIAQAESTEVAAVLLSKLDTAKAAALLGTLPGPVARRITYAISQTGKVTPEAVDRIGWSLAAQIDARPILAFADRPEKRVGNILNQSAQATRDQVMSALDEEDAEFATSVRKVLFTFADIPRRVATRDVPAIIRVSDQDQLVLALAAATEGEEAAVAEFLLGNMSARMADNLRDEIRERGKVKRSEGETAMTALVATIRTLEEEGALKLIDPDEEDG</sequence>
<reference evidence="15" key="1">
    <citation type="submission" date="2016-10" db="EMBL/GenBank/DDBJ databases">
        <authorList>
            <person name="Varghese N."/>
            <person name="Submissions S."/>
        </authorList>
    </citation>
    <scope>NUCLEOTIDE SEQUENCE [LARGE SCALE GENOMIC DNA]</scope>
    <source>
        <strain evidence="15">CGMCC 1.9108</strain>
    </source>
</reference>
<dbReference type="GO" id="GO:0006935">
    <property type="term" value="P:chemotaxis"/>
    <property type="evidence" value="ECO:0007669"/>
    <property type="project" value="UniProtKB-KW"/>
</dbReference>
<evidence type="ECO:0000256" key="1">
    <source>
        <dbReference type="ARBA" id="ARBA00004117"/>
    </source>
</evidence>
<evidence type="ECO:0000256" key="7">
    <source>
        <dbReference type="ARBA" id="ARBA00022779"/>
    </source>
</evidence>
<keyword evidence="5" id="KW-1003">Cell membrane</keyword>
<evidence type="ECO:0000313" key="15">
    <source>
        <dbReference type="Proteomes" id="UP000199628"/>
    </source>
</evidence>
<proteinExistence type="inferred from homology"/>
<comment type="subcellular location">
    <subcellularLocation>
        <location evidence="1">Bacterial flagellum basal body</location>
    </subcellularLocation>
    <subcellularLocation>
        <location evidence="2">Cell membrane</location>
        <topology evidence="2">Peripheral membrane protein</topology>
        <orientation evidence="2">Cytoplasmic side</orientation>
    </subcellularLocation>
</comment>
<organism evidence="14 15">
    <name type="scientific">Ruegeria marina</name>
    <dbReference type="NCBI Taxonomy" id="639004"/>
    <lineage>
        <taxon>Bacteria</taxon>
        <taxon>Pseudomonadati</taxon>
        <taxon>Pseudomonadota</taxon>
        <taxon>Alphaproteobacteria</taxon>
        <taxon>Rhodobacterales</taxon>
        <taxon>Roseobacteraceae</taxon>
        <taxon>Ruegeria</taxon>
    </lineage>
</organism>
<gene>
    <name evidence="14" type="ORF">SAMN04488239_104135</name>
</gene>
<evidence type="ECO:0000256" key="9">
    <source>
        <dbReference type="ARBA" id="ARBA00023143"/>
    </source>
</evidence>
<dbReference type="InterPro" id="IPR032779">
    <property type="entry name" value="FliG_M"/>
</dbReference>
<dbReference type="GO" id="GO:0003774">
    <property type="term" value="F:cytoskeletal motor activity"/>
    <property type="evidence" value="ECO:0007669"/>
    <property type="project" value="InterPro"/>
</dbReference>
<evidence type="ECO:0000256" key="6">
    <source>
        <dbReference type="ARBA" id="ARBA00022500"/>
    </source>
</evidence>
<protein>
    <recommendedName>
        <fullName evidence="4">Flagellar motor switch protein FliG</fullName>
    </recommendedName>
</protein>
<evidence type="ECO:0000256" key="8">
    <source>
        <dbReference type="ARBA" id="ARBA00023136"/>
    </source>
</evidence>
<dbReference type="Pfam" id="PF14842">
    <property type="entry name" value="FliG_N"/>
    <property type="match status" value="1"/>
</dbReference>
<evidence type="ECO:0000259" key="12">
    <source>
        <dbReference type="Pfam" id="PF14841"/>
    </source>
</evidence>
<keyword evidence="15" id="KW-1185">Reference proteome</keyword>
<evidence type="ECO:0000259" key="13">
    <source>
        <dbReference type="Pfam" id="PF14842"/>
    </source>
</evidence>
<keyword evidence="14" id="KW-0966">Cell projection</keyword>
<evidence type="ECO:0000256" key="4">
    <source>
        <dbReference type="ARBA" id="ARBA00021870"/>
    </source>
</evidence>
<dbReference type="GO" id="GO:0071973">
    <property type="term" value="P:bacterial-type flagellum-dependent cell motility"/>
    <property type="evidence" value="ECO:0007669"/>
    <property type="project" value="InterPro"/>
</dbReference>
<dbReference type="Proteomes" id="UP000199628">
    <property type="component" value="Unassembled WGS sequence"/>
</dbReference>
<dbReference type="PANTHER" id="PTHR30534">
    <property type="entry name" value="FLAGELLAR MOTOR SWITCH PROTEIN FLIG"/>
    <property type="match status" value="1"/>
</dbReference>
<dbReference type="STRING" id="639004.SAMN04488239_104135"/>
<dbReference type="InterPro" id="IPR000090">
    <property type="entry name" value="Flg_Motor_Flig"/>
</dbReference>
<feature type="domain" description="Flagellar motor switch protein FliG C-terminal" evidence="11">
    <location>
        <begin position="255"/>
        <end position="366"/>
    </location>
</feature>
<dbReference type="Pfam" id="PF01706">
    <property type="entry name" value="FliG_C"/>
    <property type="match status" value="1"/>
</dbReference>
<dbReference type="EMBL" id="FMZV01000004">
    <property type="protein sequence ID" value="SDC92041.1"/>
    <property type="molecule type" value="Genomic_DNA"/>
</dbReference>
<dbReference type="Pfam" id="PF14841">
    <property type="entry name" value="FliG_M"/>
    <property type="match status" value="1"/>
</dbReference>
<dbReference type="PANTHER" id="PTHR30534:SF0">
    <property type="entry name" value="FLAGELLAR MOTOR SWITCH PROTEIN FLIG"/>
    <property type="match status" value="1"/>
</dbReference>
<comment type="function">
    <text evidence="10">FliG is one of three proteins (FliG, FliN, FliM) that forms the rotor-mounted switch complex (C ring), located at the base of the basal body. This complex interacts with the CheY and CheZ chemotaxis proteins, in addition to contacting components of the motor that determine the direction of flagellar rotation.</text>
</comment>